<dbReference type="EMBL" id="CP002644">
    <property type="protein sequence ID" value="AER18566.1"/>
    <property type="molecule type" value="Genomic_DNA"/>
</dbReference>
<proteinExistence type="predicted"/>
<organism evidence="2 3">
    <name type="scientific">Streptococcus suis D12</name>
    <dbReference type="NCBI Taxonomy" id="1004952"/>
    <lineage>
        <taxon>Bacteria</taxon>
        <taxon>Bacillati</taxon>
        <taxon>Bacillota</taxon>
        <taxon>Bacilli</taxon>
        <taxon>Lactobacillales</taxon>
        <taxon>Streptococcaceae</taxon>
        <taxon>Streptococcus</taxon>
    </lineage>
</organism>
<protein>
    <submittedName>
        <fullName evidence="2">Uncharacterized protein</fullName>
    </submittedName>
</protein>
<dbReference type="HOGENOM" id="CLU_218096_1_0_9"/>
<sequence>MKIKSSLGNEAEDRTGVHQGKLTTDNFDFRRV</sequence>
<name>G7SF05_STRSU</name>
<dbReference type="Proteomes" id="UP000008845">
    <property type="component" value="Chromosome"/>
</dbReference>
<dbReference type="KEGG" id="ssk:SSUD12_0225"/>
<reference evidence="2 3" key="1">
    <citation type="journal article" date="2011" name="BMC Genomics">
        <title>Comparative Genomic Analysis of Streptococcus suis reveals significant genomic diversity among different serotypes.</title>
        <authorList>
            <person name="Zhang A."/>
            <person name="Yang M."/>
            <person name="Hu P."/>
            <person name="Wu J."/>
            <person name="Chen B."/>
            <person name="Hua Y."/>
            <person name="Yu J."/>
            <person name="Chen H."/>
            <person name="Xiao J."/>
            <person name="Jin M."/>
        </authorList>
    </citation>
    <scope>NUCLEOTIDE SEQUENCE [LARGE SCALE GENOMIC DNA]</scope>
    <source>
        <strain evidence="2">D12</strain>
    </source>
</reference>
<evidence type="ECO:0000313" key="2">
    <source>
        <dbReference type="EMBL" id="AER18566.1"/>
    </source>
</evidence>
<evidence type="ECO:0000313" key="3">
    <source>
        <dbReference type="Proteomes" id="UP000008845"/>
    </source>
</evidence>
<evidence type="ECO:0000256" key="1">
    <source>
        <dbReference type="SAM" id="MobiDB-lite"/>
    </source>
</evidence>
<accession>G7SF05</accession>
<dbReference type="AlphaFoldDB" id="G7SF05"/>
<feature type="region of interest" description="Disordered" evidence="1">
    <location>
        <begin position="1"/>
        <end position="32"/>
    </location>
</feature>
<gene>
    <name evidence="2" type="ORF">SSUD12_0225</name>
</gene>